<feature type="region of interest" description="Disordered" evidence="1">
    <location>
        <begin position="59"/>
        <end position="123"/>
    </location>
</feature>
<feature type="compositionally biased region" description="Acidic residues" evidence="1">
    <location>
        <begin position="70"/>
        <end position="92"/>
    </location>
</feature>
<proteinExistence type="predicted"/>
<evidence type="ECO:0000313" key="2">
    <source>
        <dbReference type="EMBL" id="HFN00769.1"/>
    </source>
</evidence>
<dbReference type="Gene3D" id="1.10.10.60">
    <property type="entry name" value="Homeodomain-like"/>
    <property type="match status" value="1"/>
</dbReference>
<organism evidence="2">
    <name type="scientific">Oscillatoriales cyanobacterium SpSt-418</name>
    <dbReference type="NCBI Taxonomy" id="2282169"/>
    <lineage>
        <taxon>Bacteria</taxon>
        <taxon>Bacillati</taxon>
        <taxon>Cyanobacteriota</taxon>
        <taxon>Cyanophyceae</taxon>
        <taxon>Oscillatoriophycideae</taxon>
        <taxon>Oscillatoriales</taxon>
    </lineage>
</organism>
<gene>
    <name evidence="2" type="ORF">ENR64_24045</name>
</gene>
<protein>
    <submittedName>
        <fullName evidence="2">Transposase</fullName>
    </submittedName>
</protein>
<comment type="caution">
    <text evidence="2">The sequence shown here is derived from an EMBL/GenBank/DDBJ whole genome shotgun (WGS) entry which is preliminary data.</text>
</comment>
<accession>A0A7C3KIM3</accession>
<name>A0A7C3KIM3_9CYAN</name>
<dbReference type="AlphaFoldDB" id="A0A7C3KIM3"/>
<dbReference type="EMBL" id="DSRU01000341">
    <property type="protein sequence ID" value="HFN00769.1"/>
    <property type="molecule type" value="Genomic_DNA"/>
</dbReference>
<feature type="region of interest" description="Disordered" evidence="1">
    <location>
        <begin position="158"/>
        <end position="182"/>
    </location>
</feature>
<sequence>MSVRRLSESEKQQILDLYRSPSETTSTLASRFGVSNSTISRILKLGIPDDEYEILIQQKKRGATASTASFEDEVEELDAPDESNLDAPEPEESPANSVTPTIRRSRKRSSAKEEELAASIEPEENVEVLEPIVETPRTEFEAVQSDIEADLDDIEADLDDLDDDDLDDDLDDDDLDDDDLDDDDLGVAAPLLVSRDKQTAVQVLPFKEASIPRTCYLVVDRAAELVARPLGEFGDLGQIPEAEISEKTLPIFDNHRVAKRFSNPRTQRVIKLPDGKILQKTSPYLQAKGITRLLIDGQVYSLN</sequence>
<reference evidence="2" key="1">
    <citation type="journal article" date="2020" name="mSystems">
        <title>Genome- and Community-Level Interaction Insights into Carbon Utilization and Element Cycling Functions of Hydrothermarchaeota in Hydrothermal Sediment.</title>
        <authorList>
            <person name="Zhou Z."/>
            <person name="Liu Y."/>
            <person name="Xu W."/>
            <person name="Pan J."/>
            <person name="Luo Z.H."/>
            <person name="Li M."/>
        </authorList>
    </citation>
    <scope>NUCLEOTIDE SEQUENCE [LARGE SCALE GENOMIC DNA]</scope>
    <source>
        <strain evidence="2">SpSt-418</strain>
    </source>
</reference>
<evidence type="ECO:0000256" key="1">
    <source>
        <dbReference type="SAM" id="MobiDB-lite"/>
    </source>
</evidence>